<keyword evidence="1" id="KW-0472">Membrane</keyword>
<protein>
    <submittedName>
        <fullName evidence="2">Uncharacterized protein</fullName>
    </submittedName>
</protein>
<reference evidence="3" key="1">
    <citation type="journal article" date="2019" name="Int. J. Syst. Evol. Microbiol.">
        <title>The Global Catalogue of Microorganisms (GCM) 10K type strain sequencing project: providing services to taxonomists for standard genome sequencing and annotation.</title>
        <authorList>
            <consortium name="The Broad Institute Genomics Platform"/>
            <consortium name="The Broad Institute Genome Sequencing Center for Infectious Disease"/>
            <person name="Wu L."/>
            <person name="Ma J."/>
        </authorList>
    </citation>
    <scope>NUCLEOTIDE SEQUENCE [LARGE SCALE GENOMIC DNA]</scope>
    <source>
        <strain evidence="3">JCM 3272</strain>
    </source>
</reference>
<keyword evidence="3" id="KW-1185">Reference proteome</keyword>
<organism evidence="2 3">
    <name type="scientific">Dactylosporangium salmoneum</name>
    <dbReference type="NCBI Taxonomy" id="53361"/>
    <lineage>
        <taxon>Bacteria</taxon>
        <taxon>Bacillati</taxon>
        <taxon>Actinomycetota</taxon>
        <taxon>Actinomycetes</taxon>
        <taxon>Micromonosporales</taxon>
        <taxon>Micromonosporaceae</taxon>
        <taxon>Dactylosporangium</taxon>
    </lineage>
</organism>
<feature type="transmembrane region" description="Helical" evidence="1">
    <location>
        <begin position="44"/>
        <end position="65"/>
    </location>
</feature>
<sequence>MADELVLSPARGRLVLWALLPLLAAAVVAGYALALDATGTGLVVILVLAALAAAVPLAVRLVALAGQLGGPAPRLDRVGVHLRTRPWRRRLVTLPWEEIPLAWLGGGGRWLGLSPDPRGPHADDWDPAGTRWTRRFRPLMVPVPPSVPADRVRAAVAALSGGTVELADRGPDAPSLDEDPAGALRAYRARRPGPRLRLAATLAVLVFAVPLAAGTAAPWNQPWWPGAAVAGRAPDACAVFAGDFGALLGVTGHERTEAGPRYQACTYTVPQGTLTVTARAEHTVFGSSTADAAGRARELAGALGGAAHKVDGIGDAAWLAGNPQGTTTLIDRAVVAVVARRANVVLVIAYGGETEPDAAQDAVTGAARATLAALDLG</sequence>
<evidence type="ECO:0000256" key="1">
    <source>
        <dbReference type="SAM" id="Phobius"/>
    </source>
</evidence>
<keyword evidence="1" id="KW-0812">Transmembrane</keyword>
<dbReference type="Proteomes" id="UP001501444">
    <property type="component" value="Unassembled WGS sequence"/>
</dbReference>
<evidence type="ECO:0000313" key="2">
    <source>
        <dbReference type="EMBL" id="GAA2333547.1"/>
    </source>
</evidence>
<name>A0ABP5SKV0_9ACTN</name>
<keyword evidence="1" id="KW-1133">Transmembrane helix</keyword>
<accession>A0ABP5SKV0</accession>
<comment type="caution">
    <text evidence="2">The sequence shown here is derived from an EMBL/GenBank/DDBJ whole genome shotgun (WGS) entry which is preliminary data.</text>
</comment>
<proteinExistence type="predicted"/>
<evidence type="ECO:0000313" key="3">
    <source>
        <dbReference type="Proteomes" id="UP001501444"/>
    </source>
</evidence>
<dbReference type="EMBL" id="BAAARV010000012">
    <property type="protein sequence ID" value="GAA2333547.1"/>
    <property type="molecule type" value="Genomic_DNA"/>
</dbReference>
<gene>
    <name evidence="2" type="ORF">GCM10010170_012830</name>
</gene>